<sequence length="45" mass="5377">TTQYENTEECSIQDNNNLKILWHDLDEIHEITEKIFNEAEVLNKT</sequence>
<feature type="non-terminal residue" evidence="1">
    <location>
        <position position="1"/>
    </location>
</feature>
<gene>
    <name evidence="1" type="ORF">RPERSI_LOCUS18499</name>
</gene>
<dbReference type="EMBL" id="CAJVQC010049130">
    <property type="protein sequence ID" value="CAG8787187.1"/>
    <property type="molecule type" value="Genomic_DNA"/>
</dbReference>
<protein>
    <submittedName>
        <fullName evidence="1">28656_t:CDS:1</fullName>
    </submittedName>
</protein>
<keyword evidence="2" id="KW-1185">Reference proteome</keyword>
<accession>A0ACA9RC62</accession>
<dbReference type="Proteomes" id="UP000789920">
    <property type="component" value="Unassembled WGS sequence"/>
</dbReference>
<reference evidence="1" key="1">
    <citation type="submission" date="2021-06" db="EMBL/GenBank/DDBJ databases">
        <authorList>
            <person name="Kallberg Y."/>
            <person name="Tangrot J."/>
            <person name="Rosling A."/>
        </authorList>
    </citation>
    <scope>NUCLEOTIDE SEQUENCE</scope>
    <source>
        <strain evidence="1">MA461A</strain>
    </source>
</reference>
<proteinExistence type="predicted"/>
<feature type="non-terminal residue" evidence="1">
    <location>
        <position position="45"/>
    </location>
</feature>
<evidence type="ECO:0000313" key="2">
    <source>
        <dbReference type="Proteomes" id="UP000789920"/>
    </source>
</evidence>
<comment type="caution">
    <text evidence="1">The sequence shown here is derived from an EMBL/GenBank/DDBJ whole genome shotgun (WGS) entry which is preliminary data.</text>
</comment>
<organism evidence="1 2">
    <name type="scientific">Racocetra persica</name>
    <dbReference type="NCBI Taxonomy" id="160502"/>
    <lineage>
        <taxon>Eukaryota</taxon>
        <taxon>Fungi</taxon>
        <taxon>Fungi incertae sedis</taxon>
        <taxon>Mucoromycota</taxon>
        <taxon>Glomeromycotina</taxon>
        <taxon>Glomeromycetes</taxon>
        <taxon>Diversisporales</taxon>
        <taxon>Gigasporaceae</taxon>
        <taxon>Racocetra</taxon>
    </lineage>
</organism>
<name>A0ACA9RC62_9GLOM</name>
<evidence type="ECO:0000313" key="1">
    <source>
        <dbReference type="EMBL" id="CAG8787187.1"/>
    </source>
</evidence>